<protein>
    <submittedName>
        <fullName evidence="2">Uncharacterized protein</fullName>
    </submittedName>
</protein>
<comment type="caution">
    <text evidence="2">The sequence shown here is derived from an EMBL/GenBank/DDBJ whole genome shotgun (WGS) entry which is preliminary data.</text>
</comment>
<dbReference type="EMBL" id="ATFF01000002">
    <property type="protein sequence ID" value="EPF32369.1"/>
    <property type="molecule type" value="Genomic_DNA"/>
</dbReference>
<dbReference type="RefSeq" id="WP_016524666.1">
    <property type="nucleotide sequence ID" value="NZ_KE332518.1"/>
</dbReference>
<sequence>MNKIVRACVFACAIVCVLFVSCKGANGAYEDPVVLWTNQSEFVTYAELFNASSEKVKVLVVYKENPLESLPPAKDERLPDIIVGPWLKNRRLRANFLPLDYLFDDQLLKRAIFYPQLLKPGNVNGKQYLLPVSFNLGALIFSTDYTDLIPDNYMLSPDQIRDAGALLNKQNAKGVYTSMGFAPRWIPEFLYQTAKLNGADFSESSRQRSSFAWNQSALDKTVDYLRSWTTSINTSAAAEDDYQFKYLYNPHIKWVTEKHCLFAYITSDTLFGTAPEKLQDVDFRWIRKDEMLPVEDDMISMGMYKYAKNSAAAELFIIWFMNATNQKAMLEWRSSLNLYTRTFGISGGFSSVRSVNERIFPIFYPELLGNLPAADYLSVPNILPTNWNQIKANVILPYLLAEANASNPLHGKTIDQFTAEWKRRLY</sequence>
<dbReference type="STRING" id="1125699.HMPREF9194_00367"/>
<dbReference type="AlphaFoldDB" id="S3L6C6"/>
<dbReference type="eggNOG" id="COG1653">
    <property type="taxonomic scope" value="Bacteria"/>
</dbReference>
<dbReference type="OrthoDB" id="354992at2"/>
<dbReference type="SUPFAM" id="SSF53850">
    <property type="entry name" value="Periplasmic binding protein-like II"/>
    <property type="match status" value="1"/>
</dbReference>
<gene>
    <name evidence="2" type="ORF">HMPREF9194_00367</name>
</gene>
<dbReference type="PATRIC" id="fig|1125699.3.peg.368"/>
<name>S3L6C6_TREMA</name>
<dbReference type="HOGENOM" id="CLU_648813_0_0_12"/>
<dbReference type="Proteomes" id="UP000014541">
    <property type="component" value="Unassembled WGS sequence"/>
</dbReference>
<feature type="chain" id="PRO_5004511358" evidence="1">
    <location>
        <begin position="28"/>
        <end position="426"/>
    </location>
</feature>
<dbReference type="Gene3D" id="3.40.190.10">
    <property type="entry name" value="Periplasmic binding protein-like II"/>
    <property type="match status" value="1"/>
</dbReference>
<evidence type="ECO:0000256" key="1">
    <source>
        <dbReference type="SAM" id="SignalP"/>
    </source>
</evidence>
<evidence type="ECO:0000313" key="2">
    <source>
        <dbReference type="EMBL" id="EPF32369.1"/>
    </source>
</evidence>
<proteinExistence type="predicted"/>
<keyword evidence="3" id="KW-1185">Reference proteome</keyword>
<reference evidence="2 3" key="1">
    <citation type="submission" date="2013-04" db="EMBL/GenBank/DDBJ databases">
        <title>The Genome Sequence of Treponema maltophilum ATCC 51939.</title>
        <authorList>
            <consortium name="The Broad Institute Genomics Platform"/>
            <person name="Earl A."/>
            <person name="Ward D."/>
            <person name="Feldgarden M."/>
            <person name="Gevers D."/>
            <person name="Leonetti C."/>
            <person name="Blanton J.M."/>
            <person name="Dewhirst F.E."/>
            <person name="Izard J."/>
            <person name="Walker B."/>
            <person name="Young S."/>
            <person name="Zeng Q."/>
            <person name="Gargeya S."/>
            <person name="Fitzgerald M."/>
            <person name="Haas B."/>
            <person name="Abouelleil A."/>
            <person name="Allen A.W."/>
            <person name="Alvarado L."/>
            <person name="Arachchi H.M."/>
            <person name="Berlin A.M."/>
            <person name="Chapman S.B."/>
            <person name="Gainer-Dewar J."/>
            <person name="Goldberg J."/>
            <person name="Griggs A."/>
            <person name="Gujja S."/>
            <person name="Hansen M."/>
            <person name="Howarth C."/>
            <person name="Imamovic A."/>
            <person name="Ireland A."/>
            <person name="Larimer J."/>
            <person name="McCowan C."/>
            <person name="Murphy C."/>
            <person name="Pearson M."/>
            <person name="Poon T.W."/>
            <person name="Priest M."/>
            <person name="Roberts A."/>
            <person name="Saif S."/>
            <person name="Shea T."/>
            <person name="Sisk P."/>
            <person name="Sykes S."/>
            <person name="Wortman J."/>
            <person name="Nusbaum C."/>
            <person name="Birren B."/>
        </authorList>
    </citation>
    <scope>NUCLEOTIDE SEQUENCE [LARGE SCALE GENOMIC DNA]</scope>
    <source>
        <strain evidence="2 3">ATCC 51939</strain>
    </source>
</reference>
<accession>S3L6C6</accession>
<organism evidence="2 3">
    <name type="scientific">Treponema maltophilum ATCC 51939</name>
    <dbReference type="NCBI Taxonomy" id="1125699"/>
    <lineage>
        <taxon>Bacteria</taxon>
        <taxon>Pseudomonadati</taxon>
        <taxon>Spirochaetota</taxon>
        <taxon>Spirochaetia</taxon>
        <taxon>Spirochaetales</taxon>
        <taxon>Treponemataceae</taxon>
        <taxon>Treponema</taxon>
    </lineage>
</organism>
<dbReference type="PROSITE" id="PS51257">
    <property type="entry name" value="PROKAR_LIPOPROTEIN"/>
    <property type="match status" value="1"/>
</dbReference>
<evidence type="ECO:0000313" key="3">
    <source>
        <dbReference type="Proteomes" id="UP000014541"/>
    </source>
</evidence>
<keyword evidence="1" id="KW-0732">Signal</keyword>
<feature type="signal peptide" evidence="1">
    <location>
        <begin position="1"/>
        <end position="27"/>
    </location>
</feature>